<dbReference type="AlphaFoldDB" id="A0A0B0ICI4"/>
<organism evidence="1 2">
    <name type="scientific">Halalkalibacter okhensis</name>
    <dbReference type="NCBI Taxonomy" id="333138"/>
    <lineage>
        <taxon>Bacteria</taxon>
        <taxon>Bacillati</taxon>
        <taxon>Bacillota</taxon>
        <taxon>Bacilli</taxon>
        <taxon>Bacillales</taxon>
        <taxon>Bacillaceae</taxon>
        <taxon>Halalkalibacter</taxon>
    </lineage>
</organism>
<sequence length="60" mass="6803">MGGEQKAFAFLCALDGWGEEGSLVRALKKRSLLFRCFYDMVSTLLTIEGKRGLRFPDIFL</sequence>
<protein>
    <submittedName>
        <fullName evidence="1">Uncharacterized protein</fullName>
    </submittedName>
</protein>
<evidence type="ECO:0000313" key="1">
    <source>
        <dbReference type="EMBL" id="KHF37764.1"/>
    </source>
</evidence>
<gene>
    <name evidence="1" type="ORF">LQ50_25460</name>
</gene>
<keyword evidence="2" id="KW-1185">Reference proteome</keyword>
<reference evidence="1 2" key="1">
    <citation type="submission" date="2014-09" db="EMBL/GenBank/DDBJ databases">
        <title>Genome sequencing and annotation of Bacillus Okhensis strain Kh10-101T.</title>
        <authorList>
            <person name="Prakash J.S."/>
        </authorList>
    </citation>
    <scope>NUCLEOTIDE SEQUENCE [LARGE SCALE GENOMIC DNA]</scope>
    <source>
        <strain evidence="2">Kh10-101T</strain>
    </source>
</reference>
<evidence type="ECO:0000313" key="2">
    <source>
        <dbReference type="Proteomes" id="UP000030832"/>
    </source>
</evidence>
<name>A0A0B0ICI4_9BACI</name>
<dbReference type="STRING" id="333138.LQ50_25460"/>
<dbReference type="Proteomes" id="UP000030832">
    <property type="component" value="Unassembled WGS sequence"/>
</dbReference>
<dbReference type="EMBL" id="JRJU01000074">
    <property type="protein sequence ID" value="KHF37764.1"/>
    <property type="molecule type" value="Genomic_DNA"/>
</dbReference>
<accession>A0A0B0ICI4</accession>
<proteinExistence type="predicted"/>
<comment type="caution">
    <text evidence="1">The sequence shown here is derived from an EMBL/GenBank/DDBJ whole genome shotgun (WGS) entry which is preliminary data.</text>
</comment>